<feature type="compositionally biased region" description="Low complexity" evidence="1">
    <location>
        <begin position="1"/>
        <end position="19"/>
    </location>
</feature>
<reference evidence="2 3" key="1">
    <citation type="journal article" date="2009" name="Nature">
        <title>The Sorghum bicolor genome and the diversification of grasses.</title>
        <authorList>
            <person name="Paterson A.H."/>
            <person name="Bowers J.E."/>
            <person name="Bruggmann R."/>
            <person name="Dubchak I."/>
            <person name="Grimwood J."/>
            <person name="Gundlach H."/>
            <person name="Haberer G."/>
            <person name="Hellsten U."/>
            <person name="Mitros T."/>
            <person name="Poliakov A."/>
            <person name="Schmutz J."/>
            <person name="Spannagl M."/>
            <person name="Tang H."/>
            <person name="Wang X."/>
            <person name="Wicker T."/>
            <person name="Bharti A.K."/>
            <person name="Chapman J."/>
            <person name="Feltus F.A."/>
            <person name="Gowik U."/>
            <person name="Grigoriev I.V."/>
            <person name="Lyons E."/>
            <person name="Maher C.A."/>
            <person name="Martis M."/>
            <person name="Narechania A."/>
            <person name="Otillar R.P."/>
            <person name="Penning B.W."/>
            <person name="Salamov A.A."/>
            <person name="Wang Y."/>
            <person name="Zhang L."/>
            <person name="Carpita N.C."/>
            <person name="Freeling M."/>
            <person name="Gingle A.R."/>
            <person name="Hash C.T."/>
            <person name="Keller B."/>
            <person name="Klein P."/>
            <person name="Kresovich S."/>
            <person name="McCann M.C."/>
            <person name="Ming R."/>
            <person name="Peterson D.G."/>
            <person name="Mehboob-ur-Rahman"/>
            <person name="Ware D."/>
            <person name="Westhoff P."/>
            <person name="Mayer K.F."/>
            <person name="Messing J."/>
            <person name="Rokhsar D.S."/>
        </authorList>
    </citation>
    <scope>NUCLEOTIDE SEQUENCE [LARGE SCALE GENOMIC DNA]</scope>
    <source>
        <strain evidence="3">cv. BTx623</strain>
    </source>
</reference>
<gene>
    <name evidence="2" type="ORF">SORBI_3008G026000</name>
</gene>
<accession>A0A1B6PAZ4</accession>
<dbReference type="Gramene" id="KXG22910">
    <property type="protein sequence ID" value="KXG22910"/>
    <property type="gene ID" value="SORBI_3008G026000"/>
</dbReference>
<protein>
    <submittedName>
        <fullName evidence="2">Uncharacterized protein</fullName>
    </submittedName>
</protein>
<name>A0A1B6PAZ4_SORBI</name>
<organism evidence="2 3">
    <name type="scientific">Sorghum bicolor</name>
    <name type="common">Sorghum</name>
    <name type="synonym">Sorghum vulgare</name>
    <dbReference type="NCBI Taxonomy" id="4558"/>
    <lineage>
        <taxon>Eukaryota</taxon>
        <taxon>Viridiplantae</taxon>
        <taxon>Streptophyta</taxon>
        <taxon>Embryophyta</taxon>
        <taxon>Tracheophyta</taxon>
        <taxon>Spermatophyta</taxon>
        <taxon>Magnoliopsida</taxon>
        <taxon>Liliopsida</taxon>
        <taxon>Poales</taxon>
        <taxon>Poaceae</taxon>
        <taxon>PACMAD clade</taxon>
        <taxon>Panicoideae</taxon>
        <taxon>Andropogonodae</taxon>
        <taxon>Andropogoneae</taxon>
        <taxon>Sorghinae</taxon>
        <taxon>Sorghum</taxon>
    </lineage>
</organism>
<evidence type="ECO:0000256" key="1">
    <source>
        <dbReference type="SAM" id="MobiDB-lite"/>
    </source>
</evidence>
<dbReference type="AlphaFoldDB" id="A0A1B6PAZ4"/>
<sequence>MSLWRNNKNGGSAGSSAKSTPLDLQLRLALPTERVEVDHGNDNELSSSSSCVSSNISSDESLVLVLGGCAWCKRYCMVMKKEFPTCINCKEPCLIGFNCNEKHG</sequence>
<dbReference type="InParanoid" id="A0A1B6PAZ4"/>
<evidence type="ECO:0000313" key="2">
    <source>
        <dbReference type="EMBL" id="KXG22910.1"/>
    </source>
</evidence>
<dbReference type="Proteomes" id="UP000000768">
    <property type="component" value="Chromosome 8"/>
</dbReference>
<evidence type="ECO:0000313" key="3">
    <source>
        <dbReference type="Proteomes" id="UP000000768"/>
    </source>
</evidence>
<reference evidence="3" key="2">
    <citation type="journal article" date="2018" name="Plant J.">
        <title>The Sorghum bicolor reference genome: improved assembly, gene annotations, a transcriptome atlas, and signatures of genome organization.</title>
        <authorList>
            <person name="McCormick R.F."/>
            <person name="Truong S.K."/>
            <person name="Sreedasyam A."/>
            <person name="Jenkins J."/>
            <person name="Shu S."/>
            <person name="Sims D."/>
            <person name="Kennedy M."/>
            <person name="Amirebrahimi M."/>
            <person name="Weers B.D."/>
            <person name="McKinley B."/>
            <person name="Mattison A."/>
            <person name="Morishige D.T."/>
            <person name="Grimwood J."/>
            <person name="Schmutz J."/>
            <person name="Mullet J.E."/>
        </authorList>
    </citation>
    <scope>NUCLEOTIDE SEQUENCE [LARGE SCALE GENOMIC DNA]</scope>
    <source>
        <strain evidence="3">cv. BTx623</strain>
    </source>
</reference>
<feature type="region of interest" description="Disordered" evidence="1">
    <location>
        <begin position="1"/>
        <end position="20"/>
    </location>
</feature>
<dbReference type="EMBL" id="CM000767">
    <property type="protein sequence ID" value="KXG22910.1"/>
    <property type="molecule type" value="Genomic_DNA"/>
</dbReference>
<proteinExistence type="predicted"/>
<keyword evidence="3" id="KW-1185">Reference proteome</keyword>